<organism evidence="1 2">
    <name type="scientific">Anopheles atroparvus</name>
    <name type="common">European mosquito</name>
    <dbReference type="NCBI Taxonomy" id="41427"/>
    <lineage>
        <taxon>Eukaryota</taxon>
        <taxon>Metazoa</taxon>
        <taxon>Ecdysozoa</taxon>
        <taxon>Arthropoda</taxon>
        <taxon>Hexapoda</taxon>
        <taxon>Insecta</taxon>
        <taxon>Pterygota</taxon>
        <taxon>Neoptera</taxon>
        <taxon>Endopterygota</taxon>
        <taxon>Diptera</taxon>
        <taxon>Nematocera</taxon>
        <taxon>Culicoidea</taxon>
        <taxon>Culicidae</taxon>
        <taxon>Anophelinae</taxon>
        <taxon>Anopheles</taxon>
    </lineage>
</organism>
<dbReference type="AlphaFoldDB" id="A0AAG5DM47"/>
<protein>
    <recommendedName>
        <fullName evidence="3">Transposase domain-containing protein</fullName>
    </recommendedName>
</protein>
<proteinExistence type="predicted"/>
<sequence length="668" mass="76166">MPFCLQKLKASGKLAKMRVSKIRALEAEDAECANPVNDIVSCAGRGIDDPVAIVDDEMDDGNDWDDQLETDEDNYYDDDEEYYDESPRDDDGQSFQRGLRNWALSSNIPHVHINSLLLLIRNTTKFYVPKDARTFLKTPVRVGRQIAHLAGGQLWYQGIKTALQNYFCKIKPTVDGFEINLSMDGLPMHNSGPTQLWPILMQLHNIVGAPVLVVGVFCGASKPTNCEDYLRPLVDELNELLLNDLHIQEKMYSIQLRAIIADTPARAFIKGVAYHNAIHACQKCKCVGIHVKEARKVIYEDIHAEKRTDEEFRGGQYAKHYVRTSPVLDIKNFDVVQDVIVGDRLHLIDQGVMRKLLKGWVDGALSPYPAWKSEQKKHISNALKDMEIPSEINRQMRSLKFLPQWKGTEMRTFLHYASIAILPEMLRDDAFHHFKLFFCAVTMLSSNHYKQYWEYAGTLLTAFVEQFSNIYSRNHLTSNIHNLIHVSEEVCRFGPLDSMSTYPFENKLQIIKNSVRGGSRTLEQIICRITERIEMEIEEENNATTYPALKIRNQEVILNISERFMLRKGNKDGWFLTKSNAIAQYDSASETAGAITIHCRALLNQSPAFSYPCSAEILYIYKADMADISPTVTTLDVWDVKCKLVVAKTSQQGDARFTPLLHTLEWDS</sequence>
<accession>A0AAG5DM47</accession>
<reference evidence="1" key="1">
    <citation type="submission" date="2024-04" db="UniProtKB">
        <authorList>
            <consortium name="EnsemblMetazoa"/>
        </authorList>
    </citation>
    <scope>IDENTIFICATION</scope>
    <source>
        <strain evidence="1">EBRO</strain>
    </source>
</reference>
<keyword evidence="2" id="KW-1185">Reference proteome</keyword>
<evidence type="ECO:0008006" key="3">
    <source>
        <dbReference type="Google" id="ProtNLM"/>
    </source>
</evidence>
<dbReference type="Proteomes" id="UP000075880">
    <property type="component" value="Unassembled WGS sequence"/>
</dbReference>
<dbReference type="EnsemblMetazoa" id="ENSAATROPT013634">
    <property type="protein sequence ID" value="ENSAATROPP012412"/>
    <property type="gene ID" value="ENSAATROPG011075"/>
</dbReference>
<dbReference type="PANTHER" id="PTHR33053:SF9">
    <property type="entry name" value="AGAP000105-PA"/>
    <property type="match status" value="1"/>
</dbReference>
<dbReference type="PANTHER" id="PTHR33053">
    <property type="entry name" value="PROTEIN, PUTATIVE-RELATED"/>
    <property type="match status" value="1"/>
</dbReference>
<evidence type="ECO:0000313" key="1">
    <source>
        <dbReference type="EnsemblMetazoa" id="ENSAATROPP012412"/>
    </source>
</evidence>
<name>A0AAG5DM47_ANOAO</name>
<evidence type="ECO:0000313" key="2">
    <source>
        <dbReference type="Proteomes" id="UP000075880"/>
    </source>
</evidence>